<dbReference type="AlphaFoldDB" id="A0A9P6ES33"/>
<dbReference type="Proteomes" id="UP000807306">
    <property type="component" value="Unassembled WGS sequence"/>
</dbReference>
<dbReference type="EMBL" id="MU157825">
    <property type="protein sequence ID" value="KAF9535073.1"/>
    <property type="molecule type" value="Genomic_DNA"/>
</dbReference>
<protein>
    <submittedName>
        <fullName evidence="2">Uncharacterized protein</fullName>
    </submittedName>
</protein>
<evidence type="ECO:0000313" key="3">
    <source>
        <dbReference type="Proteomes" id="UP000807306"/>
    </source>
</evidence>
<keyword evidence="1" id="KW-0472">Membrane</keyword>
<keyword evidence="1" id="KW-0812">Transmembrane</keyword>
<proteinExistence type="predicted"/>
<gene>
    <name evidence="2" type="ORF">CPB83DRAFT_227686</name>
</gene>
<keyword evidence="3" id="KW-1185">Reference proteome</keyword>
<reference evidence="2" key="1">
    <citation type="submission" date="2020-11" db="EMBL/GenBank/DDBJ databases">
        <authorList>
            <consortium name="DOE Joint Genome Institute"/>
            <person name="Ahrendt S."/>
            <person name="Riley R."/>
            <person name="Andreopoulos W."/>
            <person name="Labutti K."/>
            <person name="Pangilinan J."/>
            <person name="Ruiz-Duenas F.J."/>
            <person name="Barrasa J.M."/>
            <person name="Sanchez-Garcia M."/>
            <person name="Camarero S."/>
            <person name="Miyauchi S."/>
            <person name="Serrano A."/>
            <person name="Linde D."/>
            <person name="Babiker R."/>
            <person name="Drula E."/>
            <person name="Ayuso-Fernandez I."/>
            <person name="Pacheco R."/>
            <person name="Padilla G."/>
            <person name="Ferreira P."/>
            <person name="Barriuso J."/>
            <person name="Kellner H."/>
            <person name="Castanera R."/>
            <person name="Alfaro M."/>
            <person name="Ramirez L."/>
            <person name="Pisabarro A.G."/>
            <person name="Kuo A."/>
            <person name="Tritt A."/>
            <person name="Lipzen A."/>
            <person name="He G."/>
            <person name="Yan M."/>
            <person name="Ng V."/>
            <person name="Cullen D."/>
            <person name="Martin F."/>
            <person name="Rosso M.-N."/>
            <person name="Henrissat B."/>
            <person name="Hibbett D."/>
            <person name="Martinez A.T."/>
            <person name="Grigoriev I.V."/>
        </authorList>
    </citation>
    <scope>NUCLEOTIDE SEQUENCE</scope>
    <source>
        <strain evidence="2">CBS 506.95</strain>
    </source>
</reference>
<feature type="transmembrane region" description="Helical" evidence="1">
    <location>
        <begin position="159"/>
        <end position="184"/>
    </location>
</feature>
<evidence type="ECO:0000256" key="1">
    <source>
        <dbReference type="SAM" id="Phobius"/>
    </source>
</evidence>
<accession>A0A9P6ES33</accession>
<comment type="caution">
    <text evidence="2">The sequence shown here is derived from an EMBL/GenBank/DDBJ whole genome shotgun (WGS) entry which is preliminary data.</text>
</comment>
<sequence length="230" mass="26236">MFGLDMRVLVVSANNSLLLLFLGLLGVALGVYRARTRLVAFLKLPKTASPQADEVKTTSANKDRAFGDWTPVDYQYPPIQSSEERLADIKPIPYRPFKWGPYHVTMGLKSMPLNEGIELDRDFDNYHRIKSHRMQLRGEKAVQVLSDSANPAVVKGGDFAGMFILSHVGCCLSVVIAFSASFFFHWPYRTLLRFFIFSQRIHFGSKIFLRVFIPLHHPFRVSCSHNMRNI</sequence>
<keyword evidence="1" id="KW-1133">Transmembrane helix</keyword>
<name>A0A9P6ES33_9AGAR</name>
<organism evidence="2 3">
    <name type="scientific">Crepidotus variabilis</name>
    <dbReference type="NCBI Taxonomy" id="179855"/>
    <lineage>
        <taxon>Eukaryota</taxon>
        <taxon>Fungi</taxon>
        <taxon>Dikarya</taxon>
        <taxon>Basidiomycota</taxon>
        <taxon>Agaricomycotina</taxon>
        <taxon>Agaricomycetes</taxon>
        <taxon>Agaricomycetidae</taxon>
        <taxon>Agaricales</taxon>
        <taxon>Agaricineae</taxon>
        <taxon>Crepidotaceae</taxon>
        <taxon>Crepidotus</taxon>
    </lineage>
</organism>
<evidence type="ECO:0000313" key="2">
    <source>
        <dbReference type="EMBL" id="KAF9535073.1"/>
    </source>
</evidence>
<dbReference type="OrthoDB" id="497541at2759"/>